<evidence type="ECO:0000256" key="4">
    <source>
        <dbReference type="ARBA" id="ARBA00022517"/>
    </source>
</evidence>
<dbReference type="GO" id="GO:0042254">
    <property type="term" value="P:ribosome biogenesis"/>
    <property type="evidence" value="ECO:0007669"/>
    <property type="project" value="UniProtKB-KW"/>
</dbReference>
<keyword evidence="7" id="KW-1185">Reference proteome</keyword>
<dbReference type="OrthoDB" id="5297600at2"/>
<comment type="caution">
    <text evidence="6">The sequence shown here is derived from an EMBL/GenBank/DDBJ whole genome shotgun (WGS) entry which is preliminary data.</text>
</comment>
<gene>
    <name evidence="6" type="ORF">AVW16_09945</name>
</gene>
<organism evidence="6 7">
    <name type="scientific">Crenobacter luteus</name>
    <dbReference type="NCBI Taxonomy" id="1452487"/>
    <lineage>
        <taxon>Bacteria</taxon>
        <taxon>Pseudomonadati</taxon>
        <taxon>Pseudomonadota</taxon>
        <taxon>Betaproteobacteria</taxon>
        <taxon>Neisseriales</taxon>
        <taxon>Neisseriaceae</taxon>
        <taxon>Crenobacter</taxon>
    </lineage>
</organism>
<comment type="similarity">
    <text evidence="2">Belongs to the DUF177 domain family.</text>
</comment>
<sequence length="167" mass="18202">MSEPILIDPLAFAREGGALSGDVAVATLGERALEALADTRGTLRYTLAGSVDKLQRPRLSIRIEGEVTVLCQRCLEPMVEALELVSQITFFTDEQKLEDAVEADENLDAVMAEAELDVMALIEDEIIMGLPVSPKHETCERDVLGSVKVDKPNPFAVLATLKKNQTH</sequence>
<dbReference type="InterPro" id="IPR003772">
    <property type="entry name" value="YceD"/>
</dbReference>
<protein>
    <recommendedName>
        <fullName evidence="3">Large ribosomal RNA subunit accumulation protein YceD</fullName>
    </recommendedName>
    <alternativeName>
        <fullName evidence="5">23S rRNA accumulation protein YceD</fullName>
    </alternativeName>
</protein>
<dbReference type="PANTHER" id="PTHR38099">
    <property type="entry name" value="LARGE RIBOSOMAL RNA SUBUNIT ACCUMULATION PROTEIN YCED"/>
    <property type="match status" value="1"/>
</dbReference>
<dbReference type="EMBL" id="LQQU01000017">
    <property type="protein sequence ID" value="KZE32703.1"/>
    <property type="molecule type" value="Genomic_DNA"/>
</dbReference>
<evidence type="ECO:0000256" key="3">
    <source>
        <dbReference type="ARBA" id="ARBA00015716"/>
    </source>
</evidence>
<evidence type="ECO:0000256" key="1">
    <source>
        <dbReference type="ARBA" id="ARBA00002868"/>
    </source>
</evidence>
<evidence type="ECO:0000256" key="5">
    <source>
        <dbReference type="ARBA" id="ARBA00031841"/>
    </source>
</evidence>
<evidence type="ECO:0000313" key="6">
    <source>
        <dbReference type="EMBL" id="KZE32703.1"/>
    </source>
</evidence>
<dbReference type="PANTHER" id="PTHR38099:SF1">
    <property type="entry name" value="LARGE RIBOSOMAL RNA SUBUNIT ACCUMULATION PROTEIN YCED"/>
    <property type="match status" value="1"/>
</dbReference>
<dbReference type="Proteomes" id="UP000076625">
    <property type="component" value="Unassembled WGS sequence"/>
</dbReference>
<proteinExistence type="inferred from homology"/>
<dbReference type="InterPro" id="IPR039255">
    <property type="entry name" value="YceD_bac"/>
</dbReference>
<keyword evidence="4" id="KW-0690">Ribosome biogenesis</keyword>
<dbReference type="Pfam" id="PF02620">
    <property type="entry name" value="YceD"/>
    <property type="match status" value="1"/>
</dbReference>
<comment type="function">
    <text evidence="1">Plays a role in synthesis, processing and/or stability of 23S rRNA.</text>
</comment>
<evidence type="ECO:0000313" key="7">
    <source>
        <dbReference type="Proteomes" id="UP000076625"/>
    </source>
</evidence>
<dbReference type="GO" id="GO:0005829">
    <property type="term" value="C:cytosol"/>
    <property type="evidence" value="ECO:0007669"/>
    <property type="project" value="TreeGrafter"/>
</dbReference>
<dbReference type="AlphaFoldDB" id="A0A161SAD5"/>
<dbReference type="RefSeq" id="WP_066611556.1">
    <property type="nucleotide sequence ID" value="NZ_LQQU01000017.1"/>
</dbReference>
<dbReference type="STRING" id="1452487.AVW16_09945"/>
<reference evidence="7" key="1">
    <citation type="submission" date="2016-01" db="EMBL/GenBank/DDBJ databases">
        <title>Draft genome of Chromobacterium sp. F49.</title>
        <authorList>
            <person name="Hong K.W."/>
        </authorList>
    </citation>
    <scope>NUCLEOTIDE SEQUENCE [LARGE SCALE GENOMIC DNA]</scope>
    <source>
        <strain evidence="7">CN10</strain>
    </source>
</reference>
<accession>A0A161SAD5</accession>
<name>A0A161SAD5_9NEIS</name>
<evidence type="ECO:0000256" key="2">
    <source>
        <dbReference type="ARBA" id="ARBA00010740"/>
    </source>
</evidence>